<keyword evidence="1 4" id="KW-0812">Transmembrane</keyword>
<evidence type="ECO:0000256" key="1">
    <source>
        <dbReference type="ARBA" id="ARBA00022692"/>
    </source>
</evidence>
<keyword evidence="4" id="KW-0406">Ion transport</keyword>
<keyword evidence="3 4" id="KW-0472">Membrane</keyword>
<reference evidence="5 6" key="1">
    <citation type="submission" date="2022-09" db="EMBL/GenBank/DDBJ databases">
        <authorList>
            <person name="Palmer J.M."/>
        </authorList>
    </citation>
    <scope>NUCLEOTIDE SEQUENCE [LARGE SCALE GENOMIC DNA]</scope>
    <source>
        <strain evidence="5 6">DSM 7382</strain>
    </source>
</reference>
<dbReference type="Pfam" id="PF04145">
    <property type="entry name" value="Ctr"/>
    <property type="match status" value="1"/>
</dbReference>
<evidence type="ECO:0000313" key="5">
    <source>
        <dbReference type="EMBL" id="KAK7692368.1"/>
    </source>
</evidence>
<evidence type="ECO:0000313" key="6">
    <source>
        <dbReference type="Proteomes" id="UP001385951"/>
    </source>
</evidence>
<accession>A0AAW0GFP1</accession>
<sequence length="194" mass="20908">MNHGDHGGHDMPMQKCSMNMLWNTQIENTCIVFRSWHISSNTAFVFSCFAIVVLGILYEWLRQAQGQFDVKIAATLSAQGKGKAAAARSGVSGSGRSTPEVDSEEAGLLTGVRNLKEHTTTPLPVTARASRAVLYGAQVFLSFFLMLVFMTYNAYLILAVVIGAAIGHFVFNPQMDLEGVLAASSSSSKGMACH</sequence>
<dbReference type="InterPro" id="IPR007274">
    <property type="entry name" value="Cop_transporter"/>
</dbReference>
<dbReference type="GO" id="GO:0005375">
    <property type="term" value="F:copper ion transmembrane transporter activity"/>
    <property type="evidence" value="ECO:0007669"/>
    <property type="project" value="UniProtKB-UniRule"/>
</dbReference>
<keyword evidence="4" id="KW-0186">Copper</keyword>
<evidence type="ECO:0000256" key="4">
    <source>
        <dbReference type="RuleBase" id="RU367022"/>
    </source>
</evidence>
<dbReference type="EMBL" id="JASBNA010000004">
    <property type="protein sequence ID" value="KAK7692368.1"/>
    <property type="molecule type" value="Genomic_DNA"/>
</dbReference>
<evidence type="ECO:0000256" key="2">
    <source>
        <dbReference type="ARBA" id="ARBA00022989"/>
    </source>
</evidence>
<keyword evidence="6" id="KW-1185">Reference proteome</keyword>
<dbReference type="PANTHER" id="PTHR12483">
    <property type="entry name" value="SOLUTE CARRIER FAMILY 31 COPPER TRANSPORTERS"/>
    <property type="match status" value="1"/>
</dbReference>
<name>A0AAW0GFP1_9APHY</name>
<gene>
    <name evidence="5" type="ORF">QCA50_003993</name>
</gene>
<comment type="caution">
    <text evidence="5">The sequence shown here is derived from an EMBL/GenBank/DDBJ whole genome shotgun (WGS) entry which is preliminary data.</text>
</comment>
<feature type="transmembrane region" description="Helical" evidence="4">
    <location>
        <begin position="43"/>
        <end position="61"/>
    </location>
</feature>
<keyword evidence="2 4" id="KW-1133">Transmembrane helix</keyword>
<evidence type="ECO:0000256" key="3">
    <source>
        <dbReference type="ARBA" id="ARBA00023136"/>
    </source>
</evidence>
<dbReference type="GO" id="GO:0016020">
    <property type="term" value="C:membrane"/>
    <property type="evidence" value="ECO:0007669"/>
    <property type="project" value="UniProtKB-SubCell"/>
</dbReference>
<proteinExistence type="inferred from homology"/>
<dbReference type="AlphaFoldDB" id="A0AAW0GFP1"/>
<protein>
    <recommendedName>
        <fullName evidence="4">Copper transport protein</fullName>
    </recommendedName>
</protein>
<dbReference type="PANTHER" id="PTHR12483:SF115">
    <property type="entry name" value="COPPER TRANSPORT PROTEIN"/>
    <property type="match status" value="1"/>
</dbReference>
<keyword evidence="4" id="KW-0813">Transport</keyword>
<comment type="similarity">
    <text evidence="4">Belongs to the copper transporter (Ctr) (TC 1.A.56) family. SLC31A subfamily.</text>
</comment>
<dbReference type="Proteomes" id="UP001385951">
    <property type="component" value="Unassembled WGS sequence"/>
</dbReference>
<keyword evidence="4" id="KW-0187">Copper transport</keyword>
<comment type="subcellular location">
    <subcellularLocation>
        <location evidence="4">Membrane</location>
        <topology evidence="4">Multi-pass membrane protein</topology>
    </subcellularLocation>
</comment>
<organism evidence="5 6">
    <name type="scientific">Cerrena zonata</name>
    <dbReference type="NCBI Taxonomy" id="2478898"/>
    <lineage>
        <taxon>Eukaryota</taxon>
        <taxon>Fungi</taxon>
        <taxon>Dikarya</taxon>
        <taxon>Basidiomycota</taxon>
        <taxon>Agaricomycotina</taxon>
        <taxon>Agaricomycetes</taxon>
        <taxon>Polyporales</taxon>
        <taxon>Cerrenaceae</taxon>
        <taxon>Cerrena</taxon>
    </lineage>
</organism>